<feature type="non-terminal residue" evidence="2">
    <location>
        <position position="93"/>
    </location>
</feature>
<organism evidence="2 3">
    <name type="scientific">Gigaspora margarita</name>
    <dbReference type="NCBI Taxonomy" id="4874"/>
    <lineage>
        <taxon>Eukaryota</taxon>
        <taxon>Fungi</taxon>
        <taxon>Fungi incertae sedis</taxon>
        <taxon>Mucoromycota</taxon>
        <taxon>Glomeromycotina</taxon>
        <taxon>Glomeromycetes</taxon>
        <taxon>Diversisporales</taxon>
        <taxon>Gigasporaceae</taxon>
        <taxon>Gigaspora</taxon>
    </lineage>
</organism>
<reference evidence="2 3" key="1">
    <citation type="submission" date="2021-06" db="EMBL/GenBank/DDBJ databases">
        <authorList>
            <person name="Kallberg Y."/>
            <person name="Tangrot J."/>
            <person name="Rosling A."/>
        </authorList>
    </citation>
    <scope>NUCLEOTIDE SEQUENCE [LARGE SCALE GENOMIC DNA]</scope>
    <source>
        <strain evidence="2 3">120-4 pot B 10/14</strain>
    </source>
</reference>
<evidence type="ECO:0000313" key="3">
    <source>
        <dbReference type="Proteomes" id="UP000789901"/>
    </source>
</evidence>
<dbReference type="Proteomes" id="UP000789901">
    <property type="component" value="Unassembled WGS sequence"/>
</dbReference>
<accession>A0ABN7WT06</accession>
<proteinExistence type="predicted"/>
<evidence type="ECO:0000313" key="2">
    <source>
        <dbReference type="EMBL" id="CAG8838626.1"/>
    </source>
</evidence>
<feature type="region of interest" description="Disordered" evidence="1">
    <location>
        <begin position="42"/>
        <end position="93"/>
    </location>
</feature>
<evidence type="ECO:0000256" key="1">
    <source>
        <dbReference type="SAM" id="MobiDB-lite"/>
    </source>
</evidence>
<keyword evidence="3" id="KW-1185">Reference proteome</keyword>
<dbReference type="EMBL" id="CAJVQB010058542">
    <property type="protein sequence ID" value="CAG8838626.1"/>
    <property type="molecule type" value="Genomic_DNA"/>
</dbReference>
<feature type="non-terminal residue" evidence="2">
    <location>
        <position position="1"/>
    </location>
</feature>
<protein>
    <submittedName>
        <fullName evidence="2">44889_t:CDS:1</fullName>
    </submittedName>
</protein>
<name>A0ABN7WT06_GIGMA</name>
<sequence>LDLAIRTDKVEEFVSRLKNFIEKAKNDLFSTQNNAESILIGDPLHVPHKGRQPNRYKSGAPANDGEEMRHDIQDTTGTSSDRQVSALQDSEKK</sequence>
<feature type="compositionally biased region" description="Polar residues" evidence="1">
    <location>
        <begin position="74"/>
        <end position="93"/>
    </location>
</feature>
<comment type="caution">
    <text evidence="2">The sequence shown here is derived from an EMBL/GenBank/DDBJ whole genome shotgun (WGS) entry which is preliminary data.</text>
</comment>
<gene>
    <name evidence="2" type="ORF">GMARGA_LOCUS34069</name>
</gene>